<comment type="caution">
    <text evidence="2">The sequence shown here is derived from an EMBL/GenBank/DDBJ whole genome shotgun (WGS) entry which is preliminary data.</text>
</comment>
<organism evidence="2 3">
    <name type="scientific">Peribacillus simplex</name>
    <dbReference type="NCBI Taxonomy" id="1478"/>
    <lineage>
        <taxon>Bacteria</taxon>
        <taxon>Bacillati</taxon>
        <taxon>Bacillota</taxon>
        <taxon>Bacilli</taxon>
        <taxon>Bacillales</taxon>
        <taxon>Bacillaceae</taxon>
        <taxon>Peribacillus</taxon>
    </lineage>
</organism>
<proteinExistence type="predicted"/>
<dbReference type="InterPro" id="IPR011606">
    <property type="entry name" value="Brnchd-chn_aa_trnsp_permease"/>
</dbReference>
<feature type="transmembrane region" description="Helical" evidence="1">
    <location>
        <begin position="41"/>
        <end position="66"/>
    </location>
</feature>
<sequence length="77" mass="8584">MDWKSDGFSDNGEDFWQGVKDCKPKYRFCCRGRERTSGLRMIEAALMSLLLYAGSGQFIAAGMIVANHPVSAMIFSL</sequence>
<dbReference type="AlphaFoldDB" id="A0A9X9EQS9"/>
<keyword evidence="1" id="KW-1133">Transmembrane helix</keyword>
<keyword evidence="1" id="KW-0472">Membrane</keyword>
<dbReference type="OrthoDB" id="3177005at2"/>
<keyword evidence="1" id="KW-0812">Transmembrane</keyword>
<dbReference type="Proteomes" id="UP000309170">
    <property type="component" value="Unassembled WGS sequence"/>
</dbReference>
<protein>
    <submittedName>
        <fullName evidence="2">AzlC family ABC transporter permease</fullName>
    </submittedName>
</protein>
<dbReference type="EMBL" id="SZNT01000405">
    <property type="protein sequence ID" value="TKH08184.1"/>
    <property type="molecule type" value="Genomic_DNA"/>
</dbReference>
<evidence type="ECO:0000313" key="2">
    <source>
        <dbReference type="EMBL" id="TKH08184.1"/>
    </source>
</evidence>
<gene>
    <name evidence="2" type="ORF">FC678_21055</name>
</gene>
<dbReference type="Pfam" id="PF03591">
    <property type="entry name" value="AzlC"/>
    <property type="match status" value="1"/>
</dbReference>
<evidence type="ECO:0000256" key="1">
    <source>
        <dbReference type="SAM" id="Phobius"/>
    </source>
</evidence>
<reference evidence="2 3" key="1">
    <citation type="journal article" date="2019" name="Environ. Microbiol.">
        <title>An active ?-lactamase is a part of an orchestrated cell wall stress resistance network of Bacillus subtilis and related rhizosphere species.</title>
        <authorList>
            <person name="Bucher T."/>
            <person name="Keren-Paz A."/>
            <person name="Hausser J."/>
            <person name="Olender T."/>
            <person name="Cytryn E."/>
            <person name="Kolodkin-Gal I."/>
        </authorList>
    </citation>
    <scope>NUCLEOTIDE SEQUENCE [LARGE SCALE GENOMIC DNA]</scope>
    <source>
        <strain evidence="2 3">I4</strain>
    </source>
</reference>
<accession>A0A9X9EQS9</accession>
<name>A0A9X9EQS9_9BACI</name>
<evidence type="ECO:0000313" key="3">
    <source>
        <dbReference type="Proteomes" id="UP000309170"/>
    </source>
</evidence>